<feature type="transmembrane region" description="Helical" evidence="2">
    <location>
        <begin position="257"/>
        <end position="278"/>
    </location>
</feature>
<dbReference type="InterPro" id="IPR012867">
    <property type="entry name" value="DUF1648"/>
</dbReference>
<evidence type="ECO:0000256" key="2">
    <source>
        <dbReference type="SAM" id="Phobius"/>
    </source>
</evidence>
<evidence type="ECO:0000256" key="1">
    <source>
        <dbReference type="SAM" id="MobiDB-lite"/>
    </source>
</evidence>
<keyword evidence="5" id="KW-1185">Reference proteome</keyword>
<protein>
    <submittedName>
        <fullName evidence="4">DUF1648 domain-containing protein</fullName>
    </submittedName>
</protein>
<organism evidence="4 5">
    <name type="scientific">Leucobacter allii</name>
    <dbReference type="NCBI Taxonomy" id="2932247"/>
    <lineage>
        <taxon>Bacteria</taxon>
        <taxon>Bacillati</taxon>
        <taxon>Actinomycetota</taxon>
        <taxon>Actinomycetes</taxon>
        <taxon>Micrococcales</taxon>
        <taxon>Microbacteriaceae</taxon>
        <taxon>Leucobacter</taxon>
    </lineage>
</organism>
<feature type="transmembrane region" description="Helical" evidence="2">
    <location>
        <begin position="122"/>
        <end position="145"/>
    </location>
</feature>
<dbReference type="EMBL" id="CP095045">
    <property type="protein sequence ID" value="UOQ56248.1"/>
    <property type="molecule type" value="Genomic_DNA"/>
</dbReference>
<evidence type="ECO:0000259" key="3">
    <source>
        <dbReference type="Pfam" id="PF07853"/>
    </source>
</evidence>
<feature type="transmembrane region" description="Helical" evidence="2">
    <location>
        <begin position="284"/>
        <end position="306"/>
    </location>
</feature>
<reference evidence="4 5" key="1">
    <citation type="submission" date="2022-04" db="EMBL/GenBank/DDBJ databases">
        <title>Leucobacter sp. isolated from rhizosphere of garlic.</title>
        <authorList>
            <person name="Won M."/>
            <person name="Lee C.-M."/>
            <person name="Woen H.-Y."/>
            <person name="Kwon S.-W."/>
        </authorList>
    </citation>
    <scope>NUCLEOTIDE SEQUENCE [LARGE SCALE GENOMIC DNA]</scope>
    <source>
        <strain evidence="4 5">H21R-40</strain>
    </source>
</reference>
<proteinExistence type="predicted"/>
<keyword evidence="2" id="KW-0472">Membrane</keyword>
<sequence>MTDDAPDSGPMRRDPAPGEDPAPGQAPDPGPSPDPDPGSDSVRADGPSARRRYAAPAPLPEPRLTPEQQRELARARRAARWVGLILPLAVIAVACALLAVWLPRMPDPAATHWGFTGGPDGFGAPSTFLWLTLGLGGGMTVLLSLMTGLSGLKPGAPMWSSAQRFLAAFAAGFAVFFATVGIASAAVQLDLAEAADAPGIGGYMGLGFGAWIVVGLVAWAVQPRADILMAPEAPSAALELASTERAVWFGRVRPSRVYSWLAGFAAVSMVLAVAIVFASPAPAAVQWVMVGALVIVVGLLAVSAGFRVRVDAAGLVARSVVGWPVFRLPATDVARVEVSRIEPLTEFGGWGLRWAPGRFGIVMRAGEALVATRHDGRLFAVTVDDARTAAAALEAARNGEGTRE</sequence>
<evidence type="ECO:0000313" key="4">
    <source>
        <dbReference type="EMBL" id="UOQ56248.1"/>
    </source>
</evidence>
<feature type="compositionally biased region" description="Pro residues" evidence="1">
    <location>
        <begin position="18"/>
        <end position="36"/>
    </location>
</feature>
<feature type="domain" description="DUF1648" evidence="3">
    <location>
        <begin position="90"/>
        <end position="131"/>
    </location>
</feature>
<dbReference type="RefSeq" id="WP_244726468.1">
    <property type="nucleotide sequence ID" value="NZ_CP095045.1"/>
</dbReference>
<dbReference type="Pfam" id="PF07853">
    <property type="entry name" value="DUF1648"/>
    <property type="match status" value="1"/>
</dbReference>
<feature type="transmembrane region" description="Helical" evidence="2">
    <location>
        <begin position="78"/>
        <end position="102"/>
    </location>
</feature>
<dbReference type="Proteomes" id="UP000831786">
    <property type="component" value="Chromosome"/>
</dbReference>
<name>A0ABY4FIB4_9MICO</name>
<keyword evidence="2" id="KW-0812">Transmembrane</keyword>
<keyword evidence="2" id="KW-1133">Transmembrane helix</keyword>
<feature type="transmembrane region" description="Helical" evidence="2">
    <location>
        <begin position="200"/>
        <end position="221"/>
    </location>
</feature>
<evidence type="ECO:0000313" key="5">
    <source>
        <dbReference type="Proteomes" id="UP000831786"/>
    </source>
</evidence>
<gene>
    <name evidence="4" type="ORF">MUN78_11170</name>
</gene>
<accession>A0ABY4FIB4</accession>
<feature type="transmembrane region" description="Helical" evidence="2">
    <location>
        <begin position="165"/>
        <end position="188"/>
    </location>
</feature>
<feature type="region of interest" description="Disordered" evidence="1">
    <location>
        <begin position="1"/>
        <end position="70"/>
    </location>
</feature>